<sequence length="327" mass="35441">MSKPLRFGVLGASDFALRHMARAIHEAEGAVFAALATSSEDKATPFRAFAPDIAVFTDYDAMLASEGIDAVYIPLPNHLHVDWSLKAMEAGKHVLCEKPIAMKAAEIDRLIAKRDETGLLCAEAFMIVHHPQLQRVRDLLAAGEIGRLERVEVGFSFDNPDVTNIRNRPETGGGALGDIGVYAFGCARFATGEEPVAITHAEITRENGVDVTAEVSARFPSFGYHGYVSMRMAPFQEARFHGRSGVIVVKTPFNAGVAGLAEIEITDGQGTRRVESFPTVRQYVMQVENFVCSATEGASYPWSLEDAKGTQAMIDAVFKAAFDADQG</sequence>
<evidence type="ECO:0000256" key="2">
    <source>
        <dbReference type="ARBA" id="ARBA00023002"/>
    </source>
</evidence>
<dbReference type="SUPFAM" id="SSF55347">
    <property type="entry name" value="Glyceraldehyde-3-phosphate dehydrogenase-like, C-terminal domain"/>
    <property type="match status" value="1"/>
</dbReference>
<comment type="similarity">
    <text evidence="1">Belongs to the Gfo/Idh/MocA family.</text>
</comment>
<dbReference type="OrthoDB" id="9815825at2"/>
<evidence type="ECO:0000259" key="4">
    <source>
        <dbReference type="Pfam" id="PF22725"/>
    </source>
</evidence>
<dbReference type="InterPro" id="IPR036291">
    <property type="entry name" value="NAD(P)-bd_dom_sf"/>
</dbReference>
<dbReference type="AlphaFoldDB" id="A0A2T5HIA3"/>
<keyword evidence="6" id="KW-1185">Reference proteome</keyword>
<dbReference type="GO" id="GO:0000166">
    <property type="term" value="F:nucleotide binding"/>
    <property type="evidence" value="ECO:0007669"/>
    <property type="project" value="InterPro"/>
</dbReference>
<dbReference type="GO" id="GO:0016491">
    <property type="term" value="F:oxidoreductase activity"/>
    <property type="evidence" value="ECO:0007669"/>
    <property type="project" value="UniProtKB-KW"/>
</dbReference>
<dbReference type="Gene3D" id="3.30.360.10">
    <property type="entry name" value="Dihydrodipicolinate Reductase, domain 2"/>
    <property type="match status" value="1"/>
</dbReference>
<gene>
    <name evidence="5" type="ORF">C8N42_10888</name>
</gene>
<reference evidence="5 6" key="1">
    <citation type="submission" date="2018-04" db="EMBL/GenBank/DDBJ databases">
        <title>Genomic Encyclopedia of Archaeal and Bacterial Type Strains, Phase II (KMG-II): from individual species to whole genera.</title>
        <authorList>
            <person name="Goeker M."/>
        </authorList>
    </citation>
    <scope>NUCLEOTIDE SEQUENCE [LARGE SCALE GENOMIC DNA]</scope>
    <source>
        <strain evidence="5 6">DSM 100434</strain>
    </source>
</reference>
<dbReference type="InterPro" id="IPR000683">
    <property type="entry name" value="Gfo/Idh/MocA-like_OxRdtase_N"/>
</dbReference>
<dbReference type="PANTHER" id="PTHR22604:SF105">
    <property type="entry name" value="TRANS-1,2-DIHYDROBENZENE-1,2-DIOL DEHYDROGENASE"/>
    <property type="match status" value="1"/>
</dbReference>
<keyword evidence="2" id="KW-0560">Oxidoreductase</keyword>
<dbReference type="EMBL" id="QAOH01000008">
    <property type="protein sequence ID" value="PTQ71312.1"/>
    <property type="molecule type" value="Genomic_DNA"/>
</dbReference>
<accession>A0A2T5HIA3</accession>
<protein>
    <submittedName>
        <fullName evidence="5">Putative dehydrogenase</fullName>
    </submittedName>
</protein>
<dbReference type="SUPFAM" id="SSF51735">
    <property type="entry name" value="NAD(P)-binding Rossmann-fold domains"/>
    <property type="match status" value="1"/>
</dbReference>
<evidence type="ECO:0000256" key="1">
    <source>
        <dbReference type="ARBA" id="ARBA00010928"/>
    </source>
</evidence>
<dbReference type="InterPro" id="IPR055170">
    <property type="entry name" value="GFO_IDH_MocA-like_dom"/>
</dbReference>
<dbReference type="Gene3D" id="3.40.50.720">
    <property type="entry name" value="NAD(P)-binding Rossmann-like Domain"/>
    <property type="match status" value="1"/>
</dbReference>
<comment type="caution">
    <text evidence="5">The sequence shown here is derived from an EMBL/GenBank/DDBJ whole genome shotgun (WGS) entry which is preliminary data.</text>
</comment>
<dbReference type="Proteomes" id="UP000244077">
    <property type="component" value="Unassembled WGS sequence"/>
</dbReference>
<feature type="domain" description="GFO/IDH/MocA-like oxidoreductase" evidence="4">
    <location>
        <begin position="134"/>
        <end position="247"/>
    </location>
</feature>
<evidence type="ECO:0000313" key="6">
    <source>
        <dbReference type="Proteomes" id="UP000244077"/>
    </source>
</evidence>
<evidence type="ECO:0000259" key="3">
    <source>
        <dbReference type="Pfam" id="PF01408"/>
    </source>
</evidence>
<proteinExistence type="inferred from homology"/>
<dbReference type="Pfam" id="PF22725">
    <property type="entry name" value="GFO_IDH_MocA_C3"/>
    <property type="match status" value="1"/>
</dbReference>
<organism evidence="5 6">
    <name type="scientific">Celeribacter persicus</name>
    <dbReference type="NCBI Taxonomy" id="1651082"/>
    <lineage>
        <taxon>Bacteria</taxon>
        <taxon>Pseudomonadati</taxon>
        <taxon>Pseudomonadota</taxon>
        <taxon>Alphaproteobacteria</taxon>
        <taxon>Rhodobacterales</taxon>
        <taxon>Roseobacteraceae</taxon>
        <taxon>Celeribacter</taxon>
    </lineage>
</organism>
<evidence type="ECO:0000313" key="5">
    <source>
        <dbReference type="EMBL" id="PTQ71312.1"/>
    </source>
</evidence>
<name>A0A2T5HIA3_9RHOB</name>
<dbReference type="Pfam" id="PF01408">
    <property type="entry name" value="GFO_IDH_MocA"/>
    <property type="match status" value="1"/>
</dbReference>
<dbReference type="InterPro" id="IPR050984">
    <property type="entry name" value="Gfo/Idh/MocA_domain"/>
</dbReference>
<dbReference type="RefSeq" id="WP_107816794.1">
    <property type="nucleotide sequence ID" value="NZ_QAOH01000008.1"/>
</dbReference>
<feature type="domain" description="Gfo/Idh/MocA-like oxidoreductase N-terminal" evidence="3">
    <location>
        <begin position="5"/>
        <end position="122"/>
    </location>
</feature>
<dbReference type="PANTHER" id="PTHR22604">
    <property type="entry name" value="OXIDOREDUCTASES"/>
    <property type="match status" value="1"/>
</dbReference>